<sequence>MERCGQWPADSPWLREAFAALPRDRFAPQRLWRWDGWAYVPVDRAADPDGWASELYGGVSSAAVTQLTGGLPSSSLSAPGAVADMLDSLRLEPGHRVWDVGTGQGWTAALSAWRAGPGLVVSSEVDERLAGFARERLAAAGLDAEVRTGDATRGGVPGGGQVDRLHATYAVESVPWSWVEAVRPGGRIVYPWGRLGYVALTVADGGAGARGWVHGLAQFMGDRHAPAQATDGPAAHVAVRAGADPQVRRVLDRDPAGLEDWDLRFAVRVAVPDAVLTTEQGPEGPAVLVHDGALSWAEFRAGADGRPVLLQGGPRRIGDEVMAAWDQWERLGRPELYDYGVTLTPDAQWAWHGSPDGPRWPIAQPAPAGR</sequence>
<keyword evidence="8" id="KW-0949">S-adenosyl-L-methionine</keyword>
<dbReference type="OrthoDB" id="5143400at2"/>
<evidence type="ECO:0000256" key="10">
    <source>
        <dbReference type="ARBA" id="ARBA00031323"/>
    </source>
</evidence>
<proteinExistence type="inferred from homology"/>
<evidence type="ECO:0000256" key="11">
    <source>
        <dbReference type="ARBA" id="ARBA00031350"/>
    </source>
</evidence>
<dbReference type="EMBL" id="JPRF03000021">
    <property type="protein sequence ID" value="OEV37425.1"/>
    <property type="molecule type" value="Genomic_DNA"/>
</dbReference>
<reference evidence="12" key="1">
    <citation type="submission" date="2016-08" db="EMBL/GenBank/DDBJ databases">
        <title>Sequencing, Assembly and Comparative Genomics of S. aureofaciens ATCC 10762.</title>
        <authorList>
            <person name="Gradnigo J.S."/>
            <person name="Johnson N."/>
            <person name="Somerville G.A."/>
        </authorList>
    </citation>
    <scope>NUCLEOTIDE SEQUENCE [LARGE SCALE GENOMIC DNA]</scope>
    <source>
        <strain evidence="12">ATCC 10762</strain>
    </source>
</reference>
<comment type="similarity">
    <text evidence="2">Belongs to the methyltransferase superfamily. L-isoaspartyl/D-aspartyl protein methyltransferase family.</text>
</comment>
<dbReference type="SUPFAM" id="SSF53335">
    <property type="entry name" value="S-adenosyl-L-methionine-dependent methyltransferases"/>
    <property type="match status" value="1"/>
</dbReference>
<evidence type="ECO:0000256" key="6">
    <source>
        <dbReference type="ARBA" id="ARBA00022603"/>
    </source>
</evidence>
<dbReference type="EC" id="2.1.1.77" evidence="3"/>
<gene>
    <name evidence="12" type="ORF">HS99_0004625</name>
</gene>
<keyword evidence="7" id="KW-0808">Transferase</keyword>
<dbReference type="InterPro" id="IPR000682">
    <property type="entry name" value="PCMT"/>
</dbReference>
<dbReference type="Proteomes" id="UP000037395">
    <property type="component" value="Unassembled WGS sequence"/>
</dbReference>
<evidence type="ECO:0000256" key="4">
    <source>
        <dbReference type="ARBA" id="ARBA00013346"/>
    </source>
</evidence>
<evidence type="ECO:0000256" key="5">
    <source>
        <dbReference type="ARBA" id="ARBA00022490"/>
    </source>
</evidence>
<keyword evidence="13" id="KW-1185">Reference proteome</keyword>
<dbReference type="GO" id="GO:0032259">
    <property type="term" value="P:methylation"/>
    <property type="evidence" value="ECO:0007669"/>
    <property type="project" value="UniProtKB-KW"/>
</dbReference>
<accession>A0A1E7N9Q6</accession>
<evidence type="ECO:0000256" key="3">
    <source>
        <dbReference type="ARBA" id="ARBA00011890"/>
    </source>
</evidence>
<evidence type="ECO:0000313" key="13">
    <source>
        <dbReference type="Proteomes" id="UP000037395"/>
    </source>
</evidence>
<dbReference type="PANTHER" id="PTHR11579">
    <property type="entry name" value="PROTEIN-L-ISOASPARTATE O-METHYLTRANSFERASE"/>
    <property type="match status" value="1"/>
</dbReference>
<dbReference type="Gene3D" id="3.40.50.150">
    <property type="entry name" value="Vaccinia Virus protein VP39"/>
    <property type="match status" value="1"/>
</dbReference>
<dbReference type="GO" id="GO:0004719">
    <property type="term" value="F:protein-L-isoaspartate (D-aspartate) O-methyltransferase activity"/>
    <property type="evidence" value="ECO:0007669"/>
    <property type="project" value="UniProtKB-EC"/>
</dbReference>
<dbReference type="KEGG" id="kau:B6264_24365"/>
<evidence type="ECO:0000256" key="8">
    <source>
        <dbReference type="ARBA" id="ARBA00022691"/>
    </source>
</evidence>
<dbReference type="Pfam" id="PF01135">
    <property type="entry name" value="PCMT"/>
    <property type="match status" value="1"/>
</dbReference>
<comment type="subcellular location">
    <subcellularLocation>
        <location evidence="1">Cytoplasm</location>
    </subcellularLocation>
</comment>
<evidence type="ECO:0000313" key="12">
    <source>
        <dbReference type="EMBL" id="OEV37425.1"/>
    </source>
</evidence>
<organism evidence="12 13">
    <name type="scientific">Kitasatospora aureofaciens</name>
    <name type="common">Streptomyces aureofaciens</name>
    <dbReference type="NCBI Taxonomy" id="1894"/>
    <lineage>
        <taxon>Bacteria</taxon>
        <taxon>Bacillati</taxon>
        <taxon>Actinomycetota</taxon>
        <taxon>Actinomycetes</taxon>
        <taxon>Kitasatosporales</taxon>
        <taxon>Streptomycetaceae</taxon>
        <taxon>Kitasatospora</taxon>
    </lineage>
</organism>
<evidence type="ECO:0000256" key="9">
    <source>
        <dbReference type="ARBA" id="ARBA00030757"/>
    </source>
</evidence>
<evidence type="ECO:0000256" key="2">
    <source>
        <dbReference type="ARBA" id="ARBA00005369"/>
    </source>
</evidence>
<keyword evidence="6" id="KW-0489">Methyltransferase</keyword>
<evidence type="ECO:0000256" key="1">
    <source>
        <dbReference type="ARBA" id="ARBA00004496"/>
    </source>
</evidence>
<dbReference type="CDD" id="cd02440">
    <property type="entry name" value="AdoMet_MTases"/>
    <property type="match status" value="1"/>
</dbReference>
<dbReference type="InterPro" id="IPR029063">
    <property type="entry name" value="SAM-dependent_MTases_sf"/>
</dbReference>
<comment type="caution">
    <text evidence="12">The sequence shown here is derived from an EMBL/GenBank/DDBJ whole genome shotgun (WGS) entry which is preliminary data.</text>
</comment>
<dbReference type="GO" id="GO:0005737">
    <property type="term" value="C:cytoplasm"/>
    <property type="evidence" value="ECO:0007669"/>
    <property type="project" value="UniProtKB-SubCell"/>
</dbReference>
<dbReference type="PANTHER" id="PTHR11579:SF0">
    <property type="entry name" value="PROTEIN-L-ISOASPARTATE(D-ASPARTATE) O-METHYLTRANSFERASE"/>
    <property type="match status" value="1"/>
</dbReference>
<evidence type="ECO:0000256" key="7">
    <source>
        <dbReference type="ARBA" id="ARBA00022679"/>
    </source>
</evidence>
<keyword evidence="5" id="KW-0963">Cytoplasm</keyword>
<name>A0A1E7N9Q6_KITAU</name>
<dbReference type="AlphaFoldDB" id="A0A1E7N9Q6"/>
<protein>
    <recommendedName>
        <fullName evidence="4">Protein-L-isoaspartate O-methyltransferase</fullName>
        <ecNumber evidence="3">2.1.1.77</ecNumber>
    </recommendedName>
    <alternativeName>
        <fullName evidence="11">L-isoaspartyl protein carboxyl methyltransferase</fullName>
    </alternativeName>
    <alternativeName>
        <fullName evidence="9">Protein L-isoaspartyl methyltransferase</fullName>
    </alternativeName>
    <alternativeName>
        <fullName evidence="10">Protein-beta-aspartate methyltransferase</fullName>
    </alternativeName>
</protein>